<reference evidence="2" key="1">
    <citation type="journal article" date="2023" name="Plant J.">
        <title>The genome of the king protea, Protea cynaroides.</title>
        <authorList>
            <person name="Chang J."/>
            <person name="Duong T.A."/>
            <person name="Schoeman C."/>
            <person name="Ma X."/>
            <person name="Roodt D."/>
            <person name="Barker N."/>
            <person name="Li Z."/>
            <person name="Van de Peer Y."/>
            <person name="Mizrachi E."/>
        </authorList>
    </citation>
    <scope>NUCLEOTIDE SEQUENCE</scope>
    <source>
        <tissue evidence="2">Young leaves</tissue>
    </source>
</reference>
<dbReference type="Proteomes" id="UP001141806">
    <property type="component" value="Unassembled WGS sequence"/>
</dbReference>
<feature type="compositionally biased region" description="Low complexity" evidence="1">
    <location>
        <begin position="80"/>
        <end position="95"/>
    </location>
</feature>
<evidence type="ECO:0000256" key="1">
    <source>
        <dbReference type="SAM" id="MobiDB-lite"/>
    </source>
</evidence>
<name>A0A9Q0JZN2_9MAGN</name>
<accession>A0A9Q0JZN2</accession>
<evidence type="ECO:0000313" key="2">
    <source>
        <dbReference type="EMBL" id="KAJ4958474.1"/>
    </source>
</evidence>
<dbReference type="PANTHER" id="PTHR31874">
    <property type="entry name" value="CCT MOTIF FAMILY PROTEIN, EXPRESSED"/>
    <property type="match status" value="1"/>
</dbReference>
<feature type="region of interest" description="Disordered" evidence="1">
    <location>
        <begin position="80"/>
        <end position="110"/>
    </location>
</feature>
<evidence type="ECO:0000313" key="3">
    <source>
        <dbReference type="Proteomes" id="UP001141806"/>
    </source>
</evidence>
<protein>
    <submittedName>
        <fullName evidence="2">Uncharacterized protein</fullName>
    </submittedName>
</protein>
<dbReference type="GO" id="GO:0006355">
    <property type="term" value="P:regulation of DNA-templated transcription"/>
    <property type="evidence" value="ECO:0007669"/>
    <property type="project" value="TreeGrafter"/>
</dbReference>
<dbReference type="AlphaFoldDB" id="A0A9Q0JZN2"/>
<dbReference type="EMBL" id="JAMYWD010000010">
    <property type="protein sequence ID" value="KAJ4958474.1"/>
    <property type="molecule type" value="Genomic_DNA"/>
</dbReference>
<dbReference type="PANTHER" id="PTHR31874:SF10">
    <property type="entry name" value="PROTEIN CHLOROPLAST IMPORT APPARATUS 2"/>
    <property type="match status" value="1"/>
</dbReference>
<organism evidence="2 3">
    <name type="scientific">Protea cynaroides</name>
    <dbReference type="NCBI Taxonomy" id="273540"/>
    <lineage>
        <taxon>Eukaryota</taxon>
        <taxon>Viridiplantae</taxon>
        <taxon>Streptophyta</taxon>
        <taxon>Embryophyta</taxon>
        <taxon>Tracheophyta</taxon>
        <taxon>Spermatophyta</taxon>
        <taxon>Magnoliopsida</taxon>
        <taxon>Proteales</taxon>
        <taxon>Proteaceae</taxon>
        <taxon>Protea</taxon>
    </lineage>
</organism>
<gene>
    <name evidence="2" type="ORF">NE237_025585</name>
</gene>
<keyword evidence="3" id="KW-1185">Reference proteome</keyword>
<sequence>MISSSAKISLHQLRIKLNFTGLLGFSAVVRIEFKIFQEDSYHLSWSLFYLQMSSCVTGGDRSNGFELDMVKSLSTSSITSHSYSPSSTLSESSNSPWGISTRKPRTPRKRPYQTYHEAAALLSTIYPKIFSTKNLRKPCRHIKQYDFFSKLLPPSPYFDNADFILDHQLLASPIEPKRIHSSKKSCQGPQEIDLITNSASPCDKYEEDFDAESILGEEMEEGIDSILGNISANNDSYEYSNGYGYSNQMELGVRALRHVDDGDWWRFFTVHDLQISPKFNKVSAQQKKKKKKKKKKSEYNDEVTNSGSCKDYNSTMNSGFSLKLKYEEVLNAWSDRGSPFSDEILATDTSESDTLVCISSPARKPTLE</sequence>
<dbReference type="GO" id="GO:0005634">
    <property type="term" value="C:nucleus"/>
    <property type="evidence" value="ECO:0007669"/>
    <property type="project" value="TreeGrafter"/>
</dbReference>
<dbReference type="InterPro" id="IPR052453">
    <property type="entry name" value="CONSTANS-like_ZF"/>
</dbReference>
<comment type="caution">
    <text evidence="2">The sequence shown here is derived from an EMBL/GenBank/DDBJ whole genome shotgun (WGS) entry which is preliminary data.</text>
</comment>
<dbReference type="OrthoDB" id="153872at2759"/>
<proteinExistence type="predicted"/>
<feature type="region of interest" description="Disordered" evidence="1">
    <location>
        <begin position="284"/>
        <end position="310"/>
    </location>
</feature>
<feature type="compositionally biased region" description="Basic residues" evidence="1">
    <location>
        <begin position="286"/>
        <end position="296"/>
    </location>
</feature>